<evidence type="ECO:0000313" key="2">
    <source>
        <dbReference type="RefSeq" id="XP_026081688.1"/>
    </source>
</evidence>
<keyword evidence="1" id="KW-1185">Reference proteome</keyword>
<dbReference type="Proteomes" id="UP000515129">
    <property type="component" value="Chromosome 40"/>
</dbReference>
<dbReference type="KEGG" id="caua:113058214"/>
<protein>
    <submittedName>
        <fullName evidence="2">Uncharacterized protein LOC113058214 isoform X1</fullName>
    </submittedName>
</protein>
<dbReference type="OrthoDB" id="6512834at2759"/>
<accession>A0A6P6LAP4</accession>
<name>A0A6P6LAP4_CARAU</name>
<evidence type="ECO:0000313" key="1">
    <source>
        <dbReference type="Proteomes" id="UP000515129"/>
    </source>
</evidence>
<dbReference type="RefSeq" id="XP_026081688.1">
    <property type="nucleotide sequence ID" value="XM_026225903.1"/>
</dbReference>
<organism evidence="1 2">
    <name type="scientific">Carassius auratus</name>
    <name type="common">Goldfish</name>
    <dbReference type="NCBI Taxonomy" id="7957"/>
    <lineage>
        <taxon>Eukaryota</taxon>
        <taxon>Metazoa</taxon>
        <taxon>Chordata</taxon>
        <taxon>Craniata</taxon>
        <taxon>Vertebrata</taxon>
        <taxon>Euteleostomi</taxon>
        <taxon>Actinopterygii</taxon>
        <taxon>Neopterygii</taxon>
        <taxon>Teleostei</taxon>
        <taxon>Ostariophysi</taxon>
        <taxon>Cypriniformes</taxon>
        <taxon>Cyprinidae</taxon>
        <taxon>Cyprininae</taxon>
        <taxon>Carassius</taxon>
    </lineage>
</organism>
<dbReference type="AlphaFoldDB" id="A0A6P6LAP4"/>
<reference evidence="2" key="1">
    <citation type="submission" date="2025-08" db="UniProtKB">
        <authorList>
            <consortium name="RefSeq"/>
        </authorList>
    </citation>
    <scope>IDENTIFICATION</scope>
    <source>
        <strain evidence="2">Wakin</strain>
        <tissue evidence="2">Muscle</tissue>
    </source>
</reference>
<proteinExistence type="predicted"/>
<dbReference type="GeneID" id="113058214"/>
<sequence length="236" mass="27143">MVLIDWQCRFCFAKRSEIQEEEEVIQSEHFLCRFKIEIQLHLPLLRYWSSVAYLAKTCKPNFQELDRFTQRFIHIFKAKGGDIGCKLKKILQQIENEKSEIIGRRTAVLHGLPLLLRADPTDFYKTCFDCDDKGEMSGISIGILFVIPEDSATVPYCLHLDATFTAIILEGRVVMDDLGNLPKAMCLLFWLIYALNVEYPAVLKNMFDFFQSVIVTRGKSLKPEKSPVAVTLLCHD</sequence>
<gene>
    <name evidence="2" type="primary">LOC113058214</name>
</gene>